<evidence type="ECO:0000256" key="1">
    <source>
        <dbReference type="ARBA" id="ARBA00004651"/>
    </source>
</evidence>
<dbReference type="PROSITE" id="PS50156">
    <property type="entry name" value="SSD"/>
    <property type="match status" value="2"/>
</dbReference>
<dbReference type="InterPro" id="IPR000731">
    <property type="entry name" value="SSD"/>
</dbReference>
<proteinExistence type="predicted"/>
<keyword evidence="9" id="KW-1185">Reference proteome</keyword>
<dbReference type="RefSeq" id="WP_379779850.1">
    <property type="nucleotide sequence ID" value="NZ_JBHSWW010000042.1"/>
</dbReference>
<evidence type="ECO:0000256" key="3">
    <source>
        <dbReference type="ARBA" id="ARBA00022692"/>
    </source>
</evidence>
<protein>
    <submittedName>
        <fullName evidence="8">RND family transporter</fullName>
    </submittedName>
</protein>
<keyword evidence="4 6" id="KW-1133">Transmembrane helix</keyword>
<organism evidence="8 9">
    <name type="scientific">Halorubrum tibetense</name>
    <dbReference type="NCBI Taxonomy" id="175631"/>
    <lineage>
        <taxon>Archaea</taxon>
        <taxon>Methanobacteriati</taxon>
        <taxon>Methanobacteriota</taxon>
        <taxon>Stenosarchaea group</taxon>
        <taxon>Halobacteria</taxon>
        <taxon>Halobacteriales</taxon>
        <taxon>Haloferacaceae</taxon>
        <taxon>Halorubrum</taxon>
    </lineage>
</organism>
<name>A0ABD5SAA5_9EURY</name>
<keyword evidence="2" id="KW-1003">Cell membrane</keyword>
<feature type="transmembrane region" description="Helical" evidence="6">
    <location>
        <begin position="719"/>
        <end position="737"/>
    </location>
</feature>
<dbReference type="AlphaFoldDB" id="A0ABD5SAA5"/>
<evidence type="ECO:0000259" key="7">
    <source>
        <dbReference type="PROSITE" id="PS50156"/>
    </source>
</evidence>
<dbReference type="InterPro" id="IPR050545">
    <property type="entry name" value="Mycobact_MmpL"/>
</dbReference>
<feature type="transmembrane region" description="Helical" evidence="6">
    <location>
        <begin position="397"/>
        <end position="421"/>
    </location>
</feature>
<feature type="domain" description="SSD" evidence="7">
    <location>
        <begin position="702"/>
        <end position="818"/>
    </location>
</feature>
<dbReference type="Gene3D" id="1.20.1640.10">
    <property type="entry name" value="Multidrug efflux transporter AcrB transmembrane domain"/>
    <property type="match status" value="2"/>
</dbReference>
<reference evidence="8 9" key="1">
    <citation type="journal article" date="2019" name="Int. J. Syst. Evol. Microbiol.">
        <title>The Global Catalogue of Microorganisms (GCM) 10K type strain sequencing project: providing services to taxonomists for standard genome sequencing and annotation.</title>
        <authorList>
            <consortium name="The Broad Institute Genomics Platform"/>
            <consortium name="The Broad Institute Genome Sequencing Center for Infectious Disease"/>
            <person name="Wu L."/>
            <person name="Ma J."/>
        </authorList>
    </citation>
    <scope>NUCLEOTIDE SEQUENCE [LARGE SCALE GENOMIC DNA]</scope>
    <source>
        <strain evidence="8 9">CGMCC 1.3239</strain>
    </source>
</reference>
<dbReference type="SUPFAM" id="SSF82866">
    <property type="entry name" value="Multidrug efflux transporter AcrB transmembrane domain"/>
    <property type="match status" value="2"/>
</dbReference>
<feature type="transmembrane region" description="Helical" evidence="6">
    <location>
        <begin position="267"/>
        <end position="285"/>
    </location>
</feature>
<accession>A0ABD5SAA5</accession>
<keyword evidence="3 6" id="KW-0812">Transmembrane</keyword>
<feature type="domain" description="SSD" evidence="7">
    <location>
        <begin position="300"/>
        <end position="422"/>
    </location>
</feature>
<dbReference type="PANTHER" id="PTHR33406:SF13">
    <property type="entry name" value="MEMBRANE PROTEIN YDFJ"/>
    <property type="match status" value="1"/>
</dbReference>
<feature type="transmembrane region" description="Helical" evidence="6">
    <location>
        <begin position="768"/>
        <end position="787"/>
    </location>
</feature>
<comment type="subcellular location">
    <subcellularLocation>
        <location evidence="1">Cell membrane</location>
        <topology evidence="1">Multi-pass membrane protein</topology>
    </subcellularLocation>
</comment>
<evidence type="ECO:0000256" key="2">
    <source>
        <dbReference type="ARBA" id="ARBA00022475"/>
    </source>
</evidence>
<gene>
    <name evidence="8" type="ORF">ACFQEU_04935</name>
</gene>
<feature type="transmembrane region" description="Helical" evidence="6">
    <location>
        <begin position="297"/>
        <end position="317"/>
    </location>
</feature>
<dbReference type="Pfam" id="PF03176">
    <property type="entry name" value="MMPL"/>
    <property type="match status" value="2"/>
</dbReference>
<dbReference type="InterPro" id="IPR004869">
    <property type="entry name" value="MMPL_dom"/>
</dbReference>
<evidence type="ECO:0000256" key="6">
    <source>
        <dbReference type="SAM" id="Phobius"/>
    </source>
</evidence>
<evidence type="ECO:0000313" key="9">
    <source>
        <dbReference type="Proteomes" id="UP001596442"/>
    </source>
</evidence>
<evidence type="ECO:0000256" key="4">
    <source>
        <dbReference type="ARBA" id="ARBA00022989"/>
    </source>
</evidence>
<feature type="transmembrane region" description="Helical" evidence="6">
    <location>
        <begin position="372"/>
        <end position="391"/>
    </location>
</feature>
<feature type="transmembrane region" description="Helical" evidence="6">
    <location>
        <begin position="323"/>
        <end position="341"/>
    </location>
</feature>
<evidence type="ECO:0000256" key="5">
    <source>
        <dbReference type="ARBA" id="ARBA00023136"/>
    </source>
</evidence>
<comment type="caution">
    <text evidence="8">The sequence shown here is derived from an EMBL/GenBank/DDBJ whole genome shotgun (WGS) entry which is preliminary data.</text>
</comment>
<feature type="transmembrane region" description="Helical" evidence="6">
    <location>
        <begin position="692"/>
        <end position="713"/>
    </location>
</feature>
<dbReference type="EMBL" id="JBHSWW010000042">
    <property type="protein sequence ID" value="MFC6752811.1"/>
    <property type="molecule type" value="Genomic_DNA"/>
</dbReference>
<feature type="transmembrane region" description="Helical" evidence="6">
    <location>
        <begin position="665"/>
        <end position="685"/>
    </location>
</feature>
<feature type="transmembrane region" description="Helical" evidence="6">
    <location>
        <begin position="793"/>
        <end position="819"/>
    </location>
</feature>
<dbReference type="PANTHER" id="PTHR33406">
    <property type="entry name" value="MEMBRANE PROTEIN MJ1562-RELATED"/>
    <property type="match status" value="1"/>
</dbReference>
<feature type="transmembrane region" description="Helical" evidence="6">
    <location>
        <begin position="468"/>
        <end position="488"/>
    </location>
</feature>
<sequence>MPEDDRNTRSVLGRIGRTAASNRRAVFAGVLVLLLLSVVGAAGVQMSLGMELYVDDDSQTMQDWEEIQADFDKGNVVFVVVETDDGTDLYDPETQEQLSDLYGSYYDDVDAAALVTSPVHPVKAGPGGGEVPETREDILYSLSYSYNEHRSNMGVIANLHPDIQDTEQYPEIPDGVDPDAYPMVVEDAEDMFDGGDTGIIIVQYGDIEVPEDRDGELFGFLPTSEDEIVEEQLRETTANADLDGMELTFTGTPVFEEAAFGMMLPEMIQLFAMAFGIILLLVVAIMHGRLRKTRRVALPLVTSLSVVLLMLGMMGFVGFDFNAIMLGVMPIALGLAIDYSLQIQTRYVEEREHGRQPIDAAEVAARTTGRSLAIVLGTTAVGLGSLLIADVPPVRQFGITVVFSVLAAMVLSITFLIALLVTFDEPEAAVTSTTDPDGAGRNDTVDETTGFVEGVFGRLSGVIAARPLLIVLLLSAVVVGGATAYPAVDTKEDMLDYWPDIEERQEIRELEATVPSPNINYVIIETDDAYTYENFQSVREFQHEAEQHEHIVTVMSPARAMEVGEASPPATGPQGDTFPEPDEFDAALDHRTRVDRPPQLGLTPADHPDRIVVQVFVEDIEGQTEREVIDDTKATADATLPDHMETRVTGEMVLNRNVIENVTSGLTRTTLVSFGLGALFLGLVLRSGRESVLLVGSVSGGALAITAGGMYALGVPWNPLTVTTAAIILGIGIDYAVHIYERFREEVGGGSSPDRAIATALVQKSRPVLGSGATTMLGFGVLTVSVFPVLSNFGIAIALAMGAALLTAFVLMPAVALILTRRGYLLTGTEPSSTE</sequence>
<dbReference type="Proteomes" id="UP001596442">
    <property type="component" value="Unassembled WGS sequence"/>
</dbReference>
<dbReference type="GO" id="GO:0005886">
    <property type="term" value="C:plasma membrane"/>
    <property type="evidence" value="ECO:0007669"/>
    <property type="project" value="UniProtKB-SubCell"/>
</dbReference>
<evidence type="ECO:0000313" key="8">
    <source>
        <dbReference type="EMBL" id="MFC6752811.1"/>
    </source>
</evidence>
<keyword evidence="5 6" id="KW-0472">Membrane</keyword>